<name>M1V7H8_CYAM1</name>
<dbReference type="EMBL" id="AP006490">
    <property type="protein sequence ID" value="BAM79779.1"/>
    <property type="molecule type" value="Genomic_DNA"/>
</dbReference>
<organism evidence="3 4">
    <name type="scientific">Cyanidioschyzon merolae (strain NIES-3377 / 10D)</name>
    <name type="common">Unicellular red alga</name>
    <dbReference type="NCBI Taxonomy" id="280699"/>
    <lineage>
        <taxon>Eukaryota</taxon>
        <taxon>Rhodophyta</taxon>
        <taxon>Bangiophyceae</taxon>
        <taxon>Cyanidiales</taxon>
        <taxon>Cyanidiaceae</taxon>
        <taxon>Cyanidioschyzon</taxon>
    </lineage>
</organism>
<dbReference type="GeneID" id="16993424"/>
<dbReference type="RefSeq" id="XP_005536065.1">
    <property type="nucleotide sequence ID" value="XM_005536008.1"/>
</dbReference>
<gene>
    <name evidence="3" type="ORF">CYME_CMH096C</name>
</gene>
<dbReference type="InterPro" id="IPR007527">
    <property type="entry name" value="Znf_SWIM"/>
</dbReference>
<keyword evidence="1" id="KW-0863">Zinc-finger</keyword>
<proteinExistence type="predicted"/>
<dbReference type="GO" id="GO:0008270">
    <property type="term" value="F:zinc ion binding"/>
    <property type="evidence" value="ECO:0007669"/>
    <property type="project" value="UniProtKB-KW"/>
</dbReference>
<dbReference type="AlphaFoldDB" id="M1V7H8"/>
<evidence type="ECO:0000259" key="2">
    <source>
        <dbReference type="PROSITE" id="PS50966"/>
    </source>
</evidence>
<reference evidence="3 4" key="1">
    <citation type="journal article" date="2004" name="Nature">
        <title>Genome sequence of the ultrasmall unicellular red alga Cyanidioschyzon merolae 10D.</title>
        <authorList>
            <person name="Matsuzaki M."/>
            <person name="Misumi O."/>
            <person name="Shin-i T."/>
            <person name="Maruyama S."/>
            <person name="Takahara M."/>
            <person name="Miyagishima S."/>
            <person name="Mori T."/>
            <person name="Nishida K."/>
            <person name="Yagisawa F."/>
            <person name="Nishida K."/>
            <person name="Yoshida Y."/>
            <person name="Nishimura Y."/>
            <person name="Nakao S."/>
            <person name="Kobayashi T."/>
            <person name="Momoyama Y."/>
            <person name="Higashiyama T."/>
            <person name="Minoda A."/>
            <person name="Sano M."/>
            <person name="Nomoto H."/>
            <person name="Oishi K."/>
            <person name="Hayashi H."/>
            <person name="Ohta F."/>
            <person name="Nishizaka S."/>
            <person name="Haga S."/>
            <person name="Miura S."/>
            <person name="Morishita T."/>
            <person name="Kabeya Y."/>
            <person name="Terasawa K."/>
            <person name="Suzuki Y."/>
            <person name="Ishii Y."/>
            <person name="Asakawa S."/>
            <person name="Takano H."/>
            <person name="Ohta N."/>
            <person name="Kuroiwa H."/>
            <person name="Tanaka K."/>
            <person name="Shimizu N."/>
            <person name="Sugano S."/>
            <person name="Sato N."/>
            <person name="Nozaki H."/>
            <person name="Ogasawara N."/>
            <person name="Kohara Y."/>
            <person name="Kuroiwa T."/>
        </authorList>
    </citation>
    <scope>NUCLEOTIDE SEQUENCE [LARGE SCALE GENOMIC DNA]</scope>
    <source>
        <strain evidence="3 4">10D</strain>
    </source>
</reference>
<keyword evidence="1" id="KW-0862">Zinc</keyword>
<evidence type="ECO:0000256" key="1">
    <source>
        <dbReference type="PROSITE-ProRule" id="PRU00325"/>
    </source>
</evidence>
<protein>
    <recommendedName>
        <fullName evidence="2">SWIM-type domain-containing protein</fullName>
    </recommendedName>
</protein>
<keyword evidence="4" id="KW-1185">Reference proteome</keyword>
<accession>M1V7H8</accession>
<dbReference type="PROSITE" id="PS50966">
    <property type="entry name" value="ZF_SWIM"/>
    <property type="match status" value="1"/>
</dbReference>
<feature type="domain" description="SWIM-type" evidence="2">
    <location>
        <begin position="95"/>
        <end position="125"/>
    </location>
</feature>
<dbReference type="HOGENOM" id="CLU_1484054_0_0_1"/>
<keyword evidence="1" id="KW-0479">Metal-binding</keyword>
<sequence>MDVDSRLDDDAAARLAELWTEELFNRLVEELRASRGTLTNDQLVALYVLSGCNAATLDAALELAASESKRITLHCTKAQWFALVRPGRPLSGAPYLCESCPLRCSCSCADISLCKHLLAAVLIEAAGQGASEARWIHYNRVSDWIAVRCCILGEVEGNASCFSAPRAEQWRSAHPATNTFGE</sequence>
<dbReference type="KEGG" id="cme:CYME_CMH096C"/>
<evidence type="ECO:0000313" key="4">
    <source>
        <dbReference type="Proteomes" id="UP000007014"/>
    </source>
</evidence>
<dbReference type="Gramene" id="CMH096CT">
    <property type="protein sequence ID" value="CMH096CT"/>
    <property type="gene ID" value="CMH096C"/>
</dbReference>
<evidence type="ECO:0000313" key="3">
    <source>
        <dbReference type="EMBL" id="BAM79779.1"/>
    </source>
</evidence>
<reference evidence="3 4" key="2">
    <citation type="journal article" date="2007" name="BMC Biol.">
        <title>A 100%-complete sequence reveals unusually simple genomic features in the hot-spring red alga Cyanidioschyzon merolae.</title>
        <authorList>
            <person name="Nozaki H."/>
            <person name="Takano H."/>
            <person name="Misumi O."/>
            <person name="Terasawa K."/>
            <person name="Matsuzaki M."/>
            <person name="Maruyama S."/>
            <person name="Nishida K."/>
            <person name="Yagisawa F."/>
            <person name="Yoshida Y."/>
            <person name="Fujiwara T."/>
            <person name="Takio S."/>
            <person name="Tamura K."/>
            <person name="Chung S.J."/>
            <person name="Nakamura S."/>
            <person name="Kuroiwa H."/>
            <person name="Tanaka K."/>
            <person name="Sato N."/>
            <person name="Kuroiwa T."/>
        </authorList>
    </citation>
    <scope>NUCLEOTIDE SEQUENCE [LARGE SCALE GENOMIC DNA]</scope>
    <source>
        <strain evidence="3 4">10D</strain>
    </source>
</reference>
<dbReference type="Proteomes" id="UP000007014">
    <property type="component" value="Chromosome 8"/>
</dbReference>
<dbReference type="OrthoDB" id="10488258at2759"/>